<evidence type="ECO:0000313" key="4">
    <source>
        <dbReference type="Proteomes" id="UP000235392"/>
    </source>
</evidence>
<feature type="compositionally biased region" description="Polar residues" evidence="2">
    <location>
        <begin position="390"/>
        <end position="401"/>
    </location>
</feature>
<dbReference type="GO" id="GO:0008270">
    <property type="term" value="F:zinc ion binding"/>
    <property type="evidence" value="ECO:0007669"/>
    <property type="project" value="InterPro"/>
</dbReference>
<name>A0A2N5SN37_9BASI</name>
<gene>
    <name evidence="3" type="ORF">PCASD_19901</name>
</gene>
<dbReference type="Proteomes" id="UP000235392">
    <property type="component" value="Unassembled WGS sequence"/>
</dbReference>
<dbReference type="GO" id="GO:0003676">
    <property type="term" value="F:nucleic acid binding"/>
    <property type="evidence" value="ECO:0007669"/>
    <property type="project" value="InterPro"/>
</dbReference>
<dbReference type="AlphaFoldDB" id="A0A2N5SN37"/>
<feature type="region of interest" description="Disordered" evidence="2">
    <location>
        <begin position="389"/>
        <end position="410"/>
    </location>
</feature>
<dbReference type="InterPro" id="IPR036875">
    <property type="entry name" value="Znf_CCHC_sf"/>
</dbReference>
<proteinExistence type="predicted"/>
<keyword evidence="1" id="KW-0507">mRNA processing</keyword>
<dbReference type="GO" id="GO:0006397">
    <property type="term" value="P:mRNA processing"/>
    <property type="evidence" value="ECO:0007669"/>
    <property type="project" value="UniProtKB-KW"/>
</dbReference>
<evidence type="ECO:0000256" key="1">
    <source>
        <dbReference type="ARBA" id="ARBA00022664"/>
    </source>
</evidence>
<accession>A0A2N5SN37</accession>
<evidence type="ECO:0000313" key="3">
    <source>
        <dbReference type="EMBL" id="PLW14633.1"/>
    </source>
</evidence>
<comment type="caution">
    <text evidence="3">The sequence shown here is derived from an EMBL/GenBank/DDBJ whole genome shotgun (WGS) entry which is preliminary data.</text>
</comment>
<dbReference type="SUPFAM" id="SSF57756">
    <property type="entry name" value="Retrovirus zinc finger-like domains"/>
    <property type="match status" value="1"/>
</dbReference>
<feature type="compositionally biased region" description="Polar residues" evidence="2">
    <location>
        <begin position="281"/>
        <end position="294"/>
    </location>
</feature>
<feature type="region of interest" description="Disordered" evidence="2">
    <location>
        <begin position="273"/>
        <end position="300"/>
    </location>
</feature>
<reference evidence="3 4" key="1">
    <citation type="submission" date="2017-11" db="EMBL/GenBank/DDBJ databases">
        <title>De novo assembly and phasing of dikaryotic genomes from two isolates of Puccinia coronata f. sp. avenae, the causal agent of oat crown rust.</title>
        <authorList>
            <person name="Miller M.E."/>
            <person name="Zhang Y."/>
            <person name="Omidvar V."/>
            <person name="Sperschneider J."/>
            <person name="Schwessinger B."/>
            <person name="Raley C."/>
            <person name="Palmer J.M."/>
            <person name="Garnica D."/>
            <person name="Upadhyaya N."/>
            <person name="Rathjen J."/>
            <person name="Taylor J.M."/>
            <person name="Park R.F."/>
            <person name="Dodds P.N."/>
            <person name="Hirsch C.D."/>
            <person name="Kianian S.F."/>
            <person name="Figueroa M."/>
        </authorList>
    </citation>
    <scope>NUCLEOTIDE SEQUENCE [LARGE SCALE GENOMIC DNA]</scope>
    <source>
        <strain evidence="3">12SD80</strain>
    </source>
</reference>
<sequence>MANPNPTSEDFFNLREQFSQMQQMLAQMHTSNQQSNQHTRPDFDVVKSFLKSPVTLHHEHNPQKVKLMFDGSNFQRWEREVNRTLSYVFDSEAKFTDNKANFITRGKREKGAIAVLLRGTIDESLLSIVEGTAGECPSEIFKLLKSKCSRSNRRHKISLIDQLSHLIADKSPGKELTLGKWSKVMAELSQLKITANEMGGLFFQNSFLAPAGVDPKTFEFSVDQQLESLKAPSFSDVATVIQSASSKTKNKMAVAQEFQPMDLDNVNATRFQAPRYEPPQRRNNTGPQNQQRGNLSVDKATKFRGVSLNNELKARYGKNCHYCQQEGHWYNNCSQYWEDVKNRIIDVPPRDFDKPTSNYIPPNRPQYQHARLRQLDIPEVHDGRILIDSGASTHTQGNDPNPNEERDLDD</sequence>
<dbReference type="EMBL" id="PGCI01000818">
    <property type="protein sequence ID" value="PLW14633.1"/>
    <property type="molecule type" value="Genomic_DNA"/>
</dbReference>
<protein>
    <recommendedName>
        <fullName evidence="5">Dcp1p-Dcp2p decapping enzyme complex alpha subunit</fullName>
    </recommendedName>
</protein>
<evidence type="ECO:0008006" key="5">
    <source>
        <dbReference type="Google" id="ProtNLM"/>
    </source>
</evidence>
<evidence type="ECO:0000256" key="2">
    <source>
        <dbReference type="SAM" id="MobiDB-lite"/>
    </source>
</evidence>
<organism evidence="3 4">
    <name type="scientific">Puccinia coronata f. sp. avenae</name>
    <dbReference type="NCBI Taxonomy" id="200324"/>
    <lineage>
        <taxon>Eukaryota</taxon>
        <taxon>Fungi</taxon>
        <taxon>Dikarya</taxon>
        <taxon>Basidiomycota</taxon>
        <taxon>Pucciniomycotina</taxon>
        <taxon>Pucciniomycetes</taxon>
        <taxon>Pucciniales</taxon>
        <taxon>Pucciniaceae</taxon>
        <taxon>Puccinia</taxon>
    </lineage>
</organism>